<keyword evidence="2" id="KW-0813">Transport</keyword>
<evidence type="ECO:0000313" key="9">
    <source>
        <dbReference type="Proteomes" id="UP001432027"/>
    </source>
</evidence>
<dbReference type="PANTHER" id="PTHR23511">
    <property type="entry name" value="SYNAPTIC VESICLE GLYCOPROTEIN 2"/>
    <property type="match status" value="1"/>
</dbReference>
<feature type="domain" description="Major facilitator superfamily (MFS) profile" evidence="7">
    <location>
        <begin position="43"/>
        <end position="469"/>
    </location>
</feature>
<accession>A0AAV5TH59</accession>
<dbReference type="PANTHER" id="PTHR23511:SF5">
    <property type="entry name" value="MAJOR FACILITATOR-TYPE TRANSPORTER HXNZ-RELATED"/>
    <property type="match status" value="1"/>
</dbReference>
<evidence type="ECO:0000256" key="5">
    <source>
        <dbReference type="ARBA" id="ARBA00023136"/>
    </source>
</evidence>
<evidence type="ECO:0000259" key="7">
    <source>
        <dbReference type="PROSITE" id="PS50850"/>
    </source>
</evidence>
<sequence>QEISIASHRDDEAHQTLISDQAPSFTVSDAIESAGFNKFQYILCAIGGFSWLASSMEIMLLAILSPSLQCEWQLTTLQQALCTTSVFAGWMIASPVWGRVCGVHGRRKGLMATSLVGFIFGIATAFAPSFYTFLAARFGLGFANGGMAQSVTLTGEFLPVANRARWIIFLKSFWAVGAAIEAALAIVILPSLGWRWLVAVSAIPFGLFGLCCWWLPESARYDVAQGKIVEVRATLNRVARLNGKPLPPGELAVEKEESSSSMADLLKSSHRRTTLQLWIIWTLFGLLYYGVTIYTSLLLHSPMDQCGVRPGHSSRAKTEGCRQLTTDNYLDIIVTTMSEVPGYILAMYAVDCMGRRATFAVGFALFSVCSALLTVCLPILLTVAALFTGRSAIAAVFQVGYIYTAEVYPTSLRAQGLGVASGWGRFGSMTTPFITRLLFSHNLIFPAIVYVAGGAVGAVVSILLPIETSPKKRK</sequence>
<comment type="subcellular location">
    <subcellularLocation>
        <location evidence="1">Membrane</location>
        <topology evidence="1">Multi-pass membrane protein</topology>
    </subcellularLocation>
</comment>
<dbReference type="AlphaFoldDB" id="A0AAV5TH59"/>
<reference evidence="8" key="1">
    <citation type="submission" date="2023-10" db="EMBL/GenBank/DDBJ databases">
        <title>Genome assembly of Pristionchus species.</title>
        <authorList>
            <person name="Yoshida K."/>
            <person name="Sommer R.J."/>
        </authorList>
    </citation>
    <scope>NUCLEOTIDE SEQUENCE</scope>
    <source>
        <strain evidence="8">RS0144</strain>
    </source>
</reference>
<dbReference type="GO" id="GO:0016020">
    <property type="term" value="C:membrane"/>
    <property type="evidence" value="ECO:0007669"/>
    <property type="project" value="UniProtKB-SubCell"/>
</dbReference>
<feature type="transmembrane region" description="Helical" evidence="6">
    <location>
        <begin position="363"/>
        <end position="387"/>
    </location>
</feature>
<keyword evidence="9" id="KW-1185">Reference proteome</keyword>
<dbReference type="InterPro" id="IPR036259">
    <property type="entry name" value="MFS_trans_sf"/>
</dbReference>
<dbReference type="InterPro" id="IPR020846">
    <property type="entry name" value="MFS_dom"/>
</dbReference>
<feature type="transmembrane region" description="Helical" evidence="6">
    <location>
        <begin position="166"/>
        <end position="189"/>
    </location>
</feature>
<evidence type="ECO:0000256" key="2">
    <source>
        <dbReference type="ARBA" id="ARBA00022448"/>
    </source>
</evidence>
<keyword evidence="4 6" id="KW-1133">Transmembrane helix</keyword>
<feature type="transmembrane region" description="Helical" evidence="6">
    <location>
        <begin position="109"/>
        <end position="131"/>
    </location>
</feature>
<dbReference type="PROSITE" id="PS50850">
    <property type="entry name" value="MFS"/>
    <property type="match status" value="1"/>
</dbReference>
<protein>
    <recommendedName>
        <fullName evidence="7">Major facilitator superfamily (MFS) profile domain-containing protein</fullName>
    </recommendedName>
</protein>
<gene>
    <name evidence="8" type="ORF">PENTCL1PPCAC_15821</name>
</gene>
<keyword evidence="5 6" id="KW-0472">Membrane</keyword>
<dbReference type="InterPro" id="IPR005829">
    <property type="entry name" value="Sugar_transporter_CS"/>
</dbReference>
<feature type="transmembrane region" description="Helical" evidence="6">
    <location>
        <begin position="76"/>
        <end position="97"/>
    </location>
</feature>
<comment type="caution">
    <text evidence="8">The sequence shown here is derived from an EMBL/GenBank/DDBJ whole genome shotgun (WGS) entry which is preliminary data.</text>
</comment>
<feature type="transmembrane region" description="Helical" evidence="6">
    <location>
        <begin position="278"/>
        <end position="299"/>
    </location>
</feature>
<name>A0AAV5TH59_9BILA</name>
<dbReference type="Gene3D" id="1.20.1250.20">
    <property type="entry name" value="MFS general substrate transporter like domains"/>
    <property type="match status" value="1"/>
</dbReference>
<feature type="transmembrane region" description="Helical" evidence="6">
    <location>
        <begin position="443"/>
        <end position="466"/>
    </location>
</feature>
<dbReference type="PROSITE" id="PS00216">
    <property type="entry name" value="SUGAR_TRANSPORT_1"/>
    <property type="match status" value="1"/>
</dbReference>
<keyword evidence="3 6" id="KW-0812">Transmembrane</keyword>
<dbReference type="InterPro" id="IPR011701">
    <property type="entry name" value="MFS"/>
</dbReference>
<feature type="transmembrane region" description="Helical" evidence="6">
    <location>
        <begin position="196"/>
        <end position="216"/>
    </location>
</feature>
<evidence type="ECO:0000256" key="4">
    <source>
        <dbReference type="ARBA" id="ARBA00022989"/>
    </source>
</evidence>
<feature type="transmembrane region" description="Helical" evidence="6">
    <location>
        <begin position="41"/>
        <end position="64"/>
    </location>
</feature>
<dbReference type="EMBL" id="BTSX01000004">
    <property type="protein sequence ID" value="GMS93646.1"/>
    <property type="molecule type" value="Genomic_DNA"/>
</dbReference>
<dbReference type="Pfam" id="PF07690">
    <property type="entry name" value="MFS_1"/>
    <property type="match status" value="2"/>
</dbReference>
<proteinExistence type="predicted"/>
<evidence type="ECO:0000256" key="6">
    <source>
        <dbReference type="SAM" id="Phobius"/>
    </source>
</evidence>
<evidence type="ECO:0000256" key="1">
    <source>
        <dbReference type="ARBA" id="ARBA00004141"/>
    </source>
</evidence>
<organism evidence="8 9">
    <name type="scientific">Pristionchus entomophagus</name>
    <dbReference type="NCBI Taxonomy" id="358040"/>
    <lineage>
        <taxon>Eukaryota</taxon>
        <taxon>Metazoa</taxon>
        <taxon>Ecdysozoa</taxon>
        <taxon>Nematoda</taxon>
        <taxon>Chromadorea</taxon>
        <taxon>Rhabditida</taxon>
        <taxon>Rhabditina</taxon>
        <taxon>Diplogasteromorpha</taxon>
        <taxon>Diplogasteroidea</taxon>
        <taxon>Neodiplogasteridae</taxon>
        <taxon>Pristionchus</taxon>
    </lineage>
</organism>
<feature type="non-terminal residue" evidence="8">
    <location>
        <position position="1"/>
    </location>
</feature>
<dbReference type="SUPFAM" id="SSF103473">
    <property type="entry name" value="MFS general substrate transporter"/>
    <property type="match status" value="1"/>
</dbReference>
<evidence type="ECO:0000256" key="3">
    <source>
        <dbReference type="ARBA" id="ARBA00022692"/>
    </source>
</evidence>
<dbReference type="GO" id="GO:0022857">
    <property type="term" value="F:transmembrane transporter activity"/>
    <property type="evidence" value="ECO:0007669"/>
    <property type="project" value="InterPro"/>
</dbReference>
<evidence type="ECO:0000313" key="8">
    <source>
        <dbReference type="EMBL" id="GMS93646.1"/>
    </source>
</evidence>
<dbReference type="Proteomes" id="UP001432027">
    <property type="component" value="Unassembled WGS sequence"/>
</dbReference>